<dbReference type="Gene3D" id="3.40.50.720">
    <property type="entry name" value="NAD(P)-binding Rossmann-like Domain"/>
    <property type="match status" value="1"/>
</dbReference>
<evidence type="ECO:0000256" key="18">
    <source>
        <dbReference type="RuleBase" id="RU000579"/>
    </source>
</evidence>
<feature type="active site" description="Proton donor" evidence="16">
    <location>
        <position position="206"/>
    </location>
</feature>
<dbReference type="InterPro" id="IPR036291">
    <property type="entry name" value="NAD(P)-bd_dom_sf"/>
</dbReference>
<comment type="catalytic activity">
    <reaction evidence="15">
        <text>L-homoserine + NADP(+) = L-aspartate 4-semialdehyde + NADPH + H(+)</text>
        <dbReference type="Rhea" id="RHEA:15761"/>
        <dbReference type="ChEBI" id="CHEBI:15378"/>
        <dbReference type="ChEBI" id="CHEBI:57476"/>
        <dbReference type="ChEBI" id="CHEBI:57783"/>
        <dbReference type="ChEBI" id="CHEBI:58349"/>
        <dbReference type="ChEBI" id="CHEBI:537519"/>
        <dbReference type="EC" id="1.1.1.3"/>
    </reaction>
    <physiologicalReaction direction="right-to-left" evidence="15">
        <dbReference type="Rhea" id="RHEA:15763"/>
    </physiologicalReaction>
</comment>
<name>A0A1M6X7D4_9FIRM</name>
<dbReference type="AlphaFoldDB" id="A0A1M6X7D4"/>
<dbReference type="Gene3D" id="3.30.70.260">
    <property type="match status" value="1"/>
</dbReference>
<organism evidence="21 22">
    <name type="scientific">Anaerotignum lactatifermentans DSM 14214</name>
    <dbReference type="NCBI Taxonomy" id="1121323"/>
    <lineage>
        <taxon>Bacteria</taxon>
        <taxon>Bacillati</taxon>
        <taxon>Bacillota</taxon>
        <taxon>Clostridia</taxon>
        <taxon>Lachnospirales</taxon>
        <taxon>Anaerotignaceae</taxon>
        <taxon>Anaerotignum</taxon>
    </lineage>
</organism>
<dbReference type="InterPro" id="IPR016204">
    <property type="entry name" value="HDH"/>
</dbReference>
<keyword evidence="13" id="KW-0915">Sodium</keyword>
<evidence type="ECO:0000256" key="9">
    <source>
        <dbReference type="ARBA" id="ARBA00022723"/>
    </source>
</evidence>
<dbReference type="InterPro" id="IPR001342">
    <property type="entry name" value="HDH_cat"/>
</dbReference>
<dbReference type="GO" id="GO:0004412">
    <property type="term" value="F:homoserine dehydrogenase activity"/>
    <property type="evidence" value="ECO:0007669"/>
    <property type="project" value="UniProtKB-EC"/>
</dbReference>
<dbReference type="InterPro" id="IPR045865">
    <property type="entry name" value="ACT-like_dom_sf"/>
</dbReference>
<evidence type="ECO:0000256" key="3">
    <source>
        <dbReference type="ARBA" id="ARBA00005062"/>
    </source>
</evidence>
<evidence type="ECO:0000256" key="8">
    <source>
        <dbReference type="ARBA" id="ARBA00022697"/>
    </source>
</evidence>
<dbReference type="Gene3D" id="3.30.360.10">
    <property type="entry name" value="Dihydrodipicolinate Reductase, domain 2"/>
    <property type="match status" value="1"/>
</dbReference>
<dbReference type="EMBL" id="FRAH01000060">
    <property type="protein sequence ID" value="SHL01861.1"/>
    <property type="molecule type" value="Genomic_DNA"/>
</dbReference>
<dbReference type="InterPro" id="IPR002912">
    <property type="entry name" value="ACT_dom"/>
</dbReference>
<dbReference type="PROSITE" id="PS51671">
    <property type="entry name" value="ACT"/>
    <property type="match status" value="1"/>
</dbReference>
<evidence type="ECO:0000256" key="4">
    <source>
        <dbReference type="ARBA" id="ARBA00006753"/>
    </source>
</evidence>
<feature type="binding site" evidence="17">
    <location>
        <begin position="11"/>
        <end position="18"/>
    </location>
    <ligand>
        <name>NADP(+)</name>
        <dbReference type="ChEBI" id="CHEBI:58349"/>
    </ligand>
</feature>
<dbReference type="UniPathway" id="UPA00051">
    <property type="reaction ID" value="UER00465"/>
</dbReference>
<keyword evidence="10 17" id="KW-0521">NADP</keyword>
<proteinExistence type="inferred from homology"/>
<comment type="pathway">
    <text evidence="3 18">Amino-acid biosynthesis; L-methionine biosynthesis via de novo pathway; L-homoserine from L-aspartate: step 3/3.</text>
</comment>
<dbReference type="SUPFAM" id="SSF55021">
    <property type="entry name" value="ACT-like"/>
    <property type="match status" value="1"/>
</dbReference>
<dbReference type="PIRSF" id="PIRSF000098">
    <property type="entry name" value="Homoser_dehydrog"/>
    <property type="match status" value="1"/>
</dbReference>
<dbReference type="OrthoDB" id="9808167at2"/>
<comment type="cofactor">
    <cofactor evidence="1">
        <name>a metal cation</name>
        <dbReference type="ChEBI" id="CHEBI:25213"/>
    </cofactor>
</comment>
<evidence type="ECO:0000313" key="21">
    <source>
        <dbReference type="EMBL" id="SHL01861.1"/>
    </source>
</evidence>
<dbReference type="SUPFAM" id="SSF51735">
    <property type="entry name" value="NAD(P)-binding Rossmann-fold domains"/>
    <property type="match status" value="1"/>
</dbReference>
<evidence type="ECO:0000256" key="16">
    <source>
        <dbReference type="PIRSR" id="PIRSR000098-1"/>
    </source>
</evidence>
<evidence type="ECO:0000256" key="17">
    <source>
        <dbReference type="PIRSR" id="PIRSR000098-2"/>
    </source>
</evidence>
<dbReference type="FunFam" id="3.30.360.10:FF:000005">
    <property type="entry name" value="Homoserine dehydrogenase"/>
    <property type="match status" value="1"/>
</dbReference>
<evidence type="ECO:0000256" key="11">
    <source>
        <dbReference type="ARBA" id="ARBA00023002"/>
    </source>
</evidence>
<sequence>MDESIKKIALLGMGTVGGGVYEILAKQKPNMPAKIGSTLQVAKVLVRNKAKYADKVPADQLTDQWSDIIDDDSISIVVEVMGGIEPARTYIREALSKGKHVVTANKDLMATHGHELLEIAREHQCDLLFEAAVAGGIPIIRPMKQCLLGNDITEVMGIINGTTNFILTKMAEDGMEFDDALKLATDLGYAEADPTADIEGYDAGRKLAIMASIAFHSSVTFDDVYTEGISKITAKDIRYAHELGYEIKLLGLAKLTPEGIEVKVHPTMIPLQHPLAAVKDSFNAVFVHGDAVDDAMFYGRGAGALPTGSAVVGDIMDIARNMQYHCTGRIGCSCYQSLPVKKMSETRSSYYIRMKLEDRAGTLAALAGLFGSNNVSISMLLQKAKEGNTAEVVIVTYDVMEKQFMDSITVIKTMSMVKEISSIIRVHHA</sequence>
<evidence type="ECO:0000256" key="14">
    <source>
        <dbReference type="ARBA" id="ARBA00023167"/>
    </source>
</evidence>
<accession>A0A1M6X7D4</accession>
<protein>
    <recommendedName>
        <fullName evidence="6 18">Homoserine dehydrogenase</fullName>
        <ecNumber evidence="5 18">1.1.1.3</ecNumber>
    </recommendedName>
</protein>
<comment type="pathway">
    <text evidence="2 18">Amino-acid biosynthesis; L-threonine biosynthesis; L-threonine from L-aspartate: step 3/5.</text>
</comment>
<dbReference type="InterPro" id="IPR005106">
    <property type="entry name" value="Asp/hSer_DH_NAD-bd"/>
</dbReference>
<evidence type="ECO:0000256" key="2">
    <source>
        <dbReference type="ARBA" id="ARBA00005056"/>
    </source>
</evidence>
<evidence type="ECO:0000256" key="19">
    <source>
        <dbReference type="RuleBase" id="RU004171"/>
    </source>
</evidence>
<feature type="binding site" evidence="17">
    <location>
        <position position="191"/>
    </location>
    <ligand>
        <name>L-homoserine</name>
        <dbReference type="ChEBI" id="CHEBI:57476"/>
    </ligand>
</feature>
<evidence type="ECO:0000256" key="10">
    <source>
        <dbReference type="ARBA" id="ARBA00022857"/>
    </source>
</evidence>
<dbReference type="CDD" id="cd04881">
    <property type="entry name" value="ACT_HSDH-Hom"/>
    <property type="match status" value="1"/>
</dbReference>
<feature type="binding site" evidence="17">
    <location>
        <position position="106"/>
    </location>
    <ligand>
        <name>NADPH</name>
        <dbReference type="ChEBI" id="CHEBI:57783"/>
    </ligand>
</feature>
<dbReference type="Proteomes" id="UP000183975">
    <property type="component" value="Unassembled WGS sequence"/>
</dbReference>
<keyword evidence="7 18" id="KW-0028">Amino-acid biosynthesis</keyword>
<dbReference type="NCBIfam" id="NF004976">
    <property type="entry name" value="PRK06349.1"/>
    <property type="match status" value="1"/>
</dbReference>
<keyword evidence="11 18" id="KW-0560">Oxidoreductase</keyword>
<evidence type="ECO:0000313" key="22">
    <source>
        <dbReference type="Proteomes" id="UP000183975"/>
    </source>
</evidence>
<evidence type="ECO:0000256" key="1">
    <source>
        <dbReference type="ARBA" id="ARBA00001920"/>
    </source>
</evidence>
<dbReference type="GO" id="GO:0009088">
    <property type="term" value="P:threonine biosynthetic process"/>
    <property type="evidence" value="ECO:0007669"/>
    <property type="project" value="UniProtKB-UniPathway"/>
</dbReference>
<dbReference type="FunFam" id="3.40.50.720:FF:000062">
    <property type="entry name" value="Homoserine dehydrogenase"/>
    <property type="match status" value="1"/>
</dbReference>
<evidence type="ECO:0000256" key="13">
    <source>
        <dbReference type="ARBA" id="ARBA00023053"/>
    </source>
</evidence>
<dbReference type="SUPFAM" id="SSF55347">
    <property type="entry name" value="Glyceraldehyde-3-phosphate dehydrogenase-like, C-terminal domain"/>
    <property type="match status" value="1"/>
</dbReference>
<keyword evidence="22" id="KW-1185">Reference proteome</keyword>
<gene>
    <name evidence="21" type="ORF">SAMN02745138_02735</name>
</gene>
<keyword evidence="8 18" id="KW-0791">Threonine biosynthesis</keyword>
<dbReference type="GO" id="GO:0050661">
    <property type="term" value="F:NADP binding"/>
    <property type="evidence" value="ECO:0007669"/>
    <property type="project" value="InterPro"/>
</dbReference>
<dbReference type="Pfam" id="PF00742">
    <property type="entry name" value="Homoserine_dh"/>
    <property type="match status" value="1"/>
</dbReference>
<dbReference type="UniPathway" id="UPA00050">
    <property type="reaction ID" value="UER00063"/>
</dbReference>
<comment type="similarity">
    <text evidence="4 19">Belongs to the homoserine dehydrogenase family.</text>
</comment>
<dbReference type="Pfam" id="PF03447">
    <property type="entry name" value="NAD_binding_3"/>
    <property type="match status" value="1"/>
</dbReference>
<dbReference type="GO" id="GO:0009086">
    <property type="term" value="P:methionine biosynthetic process"/>
    <property type="evidence" value="ECO:0007669"/>
    <property type="project" value="UniProtKB-KW"/>
</dbReference>
<evidence type="ECO:0000256" key="12">
    <source>
        <dbReference type="ARBA" id="ARBA00023027"/>
    </source>
</evidence>
<dbReference type="InterPro" id="IPR019811">
    <property type="entry name" value="HDH_CS"/>
</dbReference>
<evidence type="ECO:0000256" key="6">
    <source>
        <dbReference type="ARBA" id="ARBA00013376"/>
    </source>
</evidence>
<dbReference type="PANTHER" id="PTHR43331">
    <property type="entry name" value="HOMOSERINE DEHYDROGENASE"/>
    <property type="match status" value="1"/>
</dbReference>
<dbReference type="EC" id="1.1.1.3" evidence="5 18"/>
<keyword evidence="9" id="KW-0479">Metal-binding</keyword>
<dbReference type="PROSITE" id="PS01042">
    <property type="entry name" value="HOMOSER_DHGENASE"/>
    <property type="match status" value="1"/>
</dbReference>
<keyword evidence="12" id="KW-0520">NAD</keyword>
<dbReference type="GO" id="GO:0046872">
    <property type="term" value="F:metal ion binding"/>
    <property type="evidence" value="ECO:0007669"/>
    <property type="project" value="UniProtKB-KW"/>
</dbReference>
<evidence type="ECO:0000259" key="20">
    <source>
        <dbReference type="PROSITE" id="PS51671"/>
    </source>
</evidence>
<reference evidence="21 22" key="1">
    <citation type="submission" date="2016-11" db="EMBL/GenBank/DDBJ databases">
        <authorList>
            <person name="Jaros S."/>
            <person name="Januszkiewicz K."/>
            <person name="Wedrychowicz H."/>
        </authorList>
    </citation>
    <scope>NUCLEOTIDE SEQUENCE [LARGE SCALE GENOMIC DNA]</scope>
    <source>
        <strain evidence="21 22">DSM 14214</strain>
    </source>
</reference>
<keyword evidence="14 18" id="KW-0486">Methionine biosynthesis</keyword>
<feature type="domain" description="ACT" evidence="20">
    <location>
        <begin position="351"/>
        <end position="425"/>
    </location>
</feature>
<evidence type="ECO:0000256" key="5">
    <source>
        <dbReference type="ARBA" id="ARBA00013213"/>
    </source>
</evidence>
<evidence type="ECO:0000256" key="7">
    <source>
        <dbReference type="ARBA" id="ARBA00022605"/>
    </source>
</evidence>
<evidence type="ECO:0000256" key="15">
    <source>
        <dbReference type="ARBA" id="ARBA00048841"/>
    </source>
</evidence>
<dbReference type="RefSeq" id="WP_072852687.1">
    <property type="nucleotide sequence ID" value="NZ_FRAH01000060.1"/>
</dbReference>
<dbReference type="PANTHER" id="PTHR43331:SF1">
    <property type="entry name" value="HOMOSERINE DEHYDROGENASE"/>
    <property type="match status" value="1"/>
</dbReference>
<dbReference type="Pfam" id="PF01842">
    <property type="entry name" value="ACT"/>
    <property type="match status" value="1"/>
</dbReference>